<dbReference type="InterPro" id="IPR035952">
    <property type="entry name" value="Rhomboid-like_sf"/>
</dbReference>
<dbReference type="Gene3D" id="1.20.1540.10">
    <property type="entry name" value="Rhomboid-like"/>
    <property type="match status" value="1"/>
</dbReference>
<feature type="transmembrane region" description="Helical" evidence="7">
    <location>
        <begin position="171"/>
        <end position="192"/>
    </location>
</feature>
<sequence length="235" mass="25850">MIPISDNIFIFTRRKPIAVYCLIGINIAFFLWELKLEIGGELGNFIHSWGLIPAQISEAIAYVKSGNFAAGLFVISRSTSLLSAMFLHGSFSQILANLIFLWVFGKNLNNILGQVKFLGLYLIGGILTQLVQILVNPSLTVPLIGANGAIASILGAYVFKFPKVKIDTVLPLLVIFIPMQIPAIYYIFWWFVQQLSYGVGSLNIPGGVNPHSINYWAHGVGLAIGAVGMRLLQRR</sequence>
<keyword evidence="9" id="KW-0645">Protease</keyword>
<dbReference type="STRING" id="211165.GCA_000317285_04434"/>
<feature type="transmembrane region" description="Helical" evidence="7">
    <location>
        <begin position="141"/>
        <end position="159"/>
    </location>
</feature>
<dbReference type="Pfam" id="PF01694">
    <property type="entry name" value="Rhomboid"/>
    <property type="match status" value="1"/>
</dbReference>
<accession>A0A3S5K2E7</accession>
<dbReference type="PANTHER" id="PTHR43731">
    <property type="entry name" value="RHOMBOID PROTEASE"/>
    <property type="match status" value="1"/>
</dbReference>
<keyword evidence="5 7" id="KW-1133">Transmembrane helix</keyword>
<reference evidence="9 10" key="1">
    <citation type="journal article" date="2019" name="Genome Biol. Evol.">
        <title>Day and night: Metabolic profiles and evolutionary relationships of six axenic non-marine cyanobacteria.</title>
        <authorList>
            <person name="Will S.E."/>
            <person name="Henke P."/>
            <person name="Boedeker C."/>
            <person name="Huang S."/>
            <person name="Brinkmann H."/>
            <person name="Rohde M."/>
            <person name="Jarek M."/>
            <person name="Friedl T."/>
            <person name="Seufert S."/>
            <person name="Schumacher M."/>
            <person name="Overmann J."/>
            <person name="Neumann-Schaal M."/>
            <person name="Petersen J."/>
        </authorList>
    </citation>
    <scope>NUCLEOTIDE SEQUENCE [LARGE SCALE GENOMIC DNA]</scope>
    <source>
        <strain evidence="9 10">PCC 6912</strain>
    </source>
</reference>
<comment type="subcellular location">
    <subcellularLocation>
        <location evidence="1">Membrane</location>
        <topology evidence="1">Multi-pass membrane protein</topology>
    </subcellularLocation>
</comment>
<evidence type="ECO:0000259" key="8">
    <source>
        <dbReference type="Pfam" id="PF01694"/>
    </source>
</evidence>
<keyword evidence="4" id="KW-0378">Hydrolase</keyword>
<keyword evidence="10" id="KW-1185">Reference proteome</keyword>
<evidence type="ECO:0000256" key="4">
    <source>
        <dbReference type="ARBA" id="ARBA00022801"/>
    </source>
</evidence>
<evidence type="ECO:0000256" key="2">
    <source>
        <dbReference type="ARBA" id="ARBA00009045"/>
    </source>
</evidence>
<protein>
    <submittedName>
        <fullName evidence="9">Rhomboid family intramembrane serine protease</fullName>
    </submittedName>
</protein>
<gene>
    <name evidence="9" type="ORF">PCC6912_12270</name>
</gene>
<feature type="transmembrane region" description="Helical" evidence="7">
    <location>
        <begin position="17"/>
        <end position="34"/>
    </location>
</feature>
<dbReference type="RefSeq" id="WP_016875008.1">
    <property type="nucleotide sequence ID" value="NZ_AJLN01000107.1"/>
</dbReference>
<dbReference type="AlphaFoldDB" id="A0A3S5K2E7"/>
<evidence type="ECO:0000256" key="6">
    <source>
        <dbReference type="ARBA" id="ARBA00023136"/>
    </source>
</evidence>
<dbReference type="Proteomes" id="UP000268857">
    <property type="component" value="Unassembled WGS sequence"/>
</dbReference>
<evidence type="ECO:0000256" key="3">
    <source>
        <dbReference type="ARBA" id="ARBA00022692"/>
    </source>
</evidence>
<proteinExistence type="inferred from homology"/>
<dbReference type="EMBL" id="RSCJ01000003">
    <property type="protein sequence ID" value="RUR85111.1"/>
    <property type="molecule type" value="Genomic_DNA"/>
</dbReference>
<dbReference type="InterPro" id="IPR050925">
    <property type="entry name" value="Rhomboid_protease_S54"/>
</dbReference>
<feature type="domain" description="Peptidase S54 rhomboid" evidence="8">
    <location>
        <begin position="80"/>
        <end position="228"/>
    </location>
</feature>
<feature type="transmembrane region" description="Helical" evidence="7">
    <location>
        <begin position="117"/>
        <end position="135"/>
    </location>
</feature>
<keyword evidence="6 7" id="KW-0472">Membrane</keyword>
<dbReference type="GO" id="GO:0004252">
    <property type="term" value="F:serine-type endopeptidase activity"/>
    <property type="evidence" value="ECO:0007669"/>
    <property type="project" value="InterPro"/>
</dbReference>
<evidence type="ECO:0000256" key="7">
    <source>
        <dbReference type="SAM" id="Phobius"/>
    </source>
</evidence>
<evidence type="ECO:0000313" key="9">
    <source>
        <dbReference type="EMBL" id="RUR85111.1"/>
    </source>
</evidence>
<evidence type="ECO:0000256" key="5">
    <source>
        <dbReference type="ARBA" id="ARBA00022989"/>
    </source>
</evidence>
<evidence type="ECO:0000313" key="10">
    <source>
        <dbReference type="Proteomes" id="UP000268857"/>
    </source>
</evidence>
<evidence type="ECO:0000256" key="1">
    <source>
        <dbReference type="ARBA" id="ARBA00004141"/>
    </source>
</evidence>
<dbReference type="GO" id="GO:0006508">
    <property type="term" value="P:proteolysis"/>
    <property type="evidence" value="ECO:0007669"/>
    <property type="project" value="UniProtKB-KW"/>
</dbReference>
<dbReference type="GO" id="GO:0016020">
    <property type="term" value="C:membrane"/>
    <property type="evidence" value="ECO:0007669"/>
    <property type="project" value="UniProtKB-SubCell"/>
</dbReference>
<feature type="transmembrane region" description="Helical" evidence="7">
    <location>
        <begin position="81"/>
        <end position="105"/>
    </location>
</feature>
<dbReference type="OrthoDB" id="9813074at2"/>
<comment type="similarity">
    <text evidence="2">Belongs to the peptidase S54 family.</text>
</comment>
<name>A0A3S5K2E7_CHLFR</name>
<organism evidence="9 10">
    <name type="scientific">Chlorogloeopsis fritschii PCC 6912</name>
    <dbReference type="NCBI Taxonomy" id="211165"/>
    <lineage>
        <taxon>Bacteria</taxon>
        <taxon>Bacillati</taxon>
        <taxon>Cyanobacteriota</taxon>
        <taxon>Cyanophyceae</taxon>
        <taxon>Nostocales</taxon>
        <taxon>Chlorogloeopsidaceae</taxon>
        <taxon>Chlorogloeopsis</taxon>
    </lineage>
</organism>
<keyword evidence="3 7" id="KW-0812">Transmembrane</keyword>
<dbReference type="InterPro" id="IPR022764">
    <property type="entry name" value="Peptidase_S54_rhomboid_dom"/>
</dbReference>
<dbReference type="SUPFAM" id="SSF144091">
    <property type="entry name" value="Rhomboid-like"/>
    <property type="match status" value="1"/>
</dbReference>
<dbReference type="PANTHER" id="PTHR43731:SF14">
    <property type="entry name" value="PRESENILIN-ASSOCIATED RHOMBOID-LIKE PROTEIN, MITOCHONDRIAL"/>
    <property type="match status" value="1"/>
</dbReference>
<feature type="transmembrane region" description="Helical" evidence="7">
    <location>
        <begin position="212"/>
        <end position="232"/>
    </location>
</feature>
<comment type="caution">
    <text evidence="9">The sequence shown here is derived from an EMBL/GenBank/DDBJ whole genome shotgun (WGS) entry which is preliminary data.</text>
</comment>